<feature type="domain" description="Toprim" evidence="13">
    <location>
        <begin position="4"/>
        <end position="90"/>
    </location>
</feature>
<comment type="caution">
    <text evidence="14">The sequence shown here is derived from an EMBL/GenBank/DDBJ whole genome shotgun (WGS) entry which is preliminary data.</text>
</comment>
<dbReference type="InterPro" id="IPR034141">
    <property type="entry name" value="TOPRIM_RNase_M5-like"/>
</dbReference>
<keyword evidence="8 11" id="KW-0378">Hydrolase</keyword>
<keyword evidence="6 11" id="KW-0699">rRNA-binding</keyword>
<evidence type="ECO:0000256" key="5">
    <source>
        <dbReference type="ARBA" id="ARBA00022723"/>
    </source>
</evidence>
<evidence type="ECO:0000313" key="15">
    <source>
        <dbReference type="Proteomes" id="UP001597502"/>
    </source>
</evidence>
<keyword evidence="3 11" id="KW-0698">rRNA processing</keyword>
<evidence type="ECO:0000256" key="6">
    <source>
        <dbReference type="ARBA" id="ARBA00022730"/>
    </source>
</evidence>
<dbReference type="Gene3D" id="3.40.1360.10">
    <property type="match status" value="1"/>
</dbReference>
<keyword evidence="5" id="KW-0479">Metal-binding</keyword>
<organism evidence="14 15">
    <name type="scientific">Lentibacillus juripiscarius</name>
    <dbReference type="NCBI Taxonomy" id="257446"/>
    <lineage>
        <taxon>Bacteria</taxon>
        <taxon>Bacillati</taxon>
        <taxon>Bacillota</taxon>
        <taxon>Bacilli</taxon>
        <taxon>Bacillales</taxon>
        <taxon>Bacillaceae</taxon>
        <taxon>Lentibacillus</taxon>
    </lineage>
</organism>
<comment type="catalytic activity">
    <reaction evidence="11">
        <text>Endonucleolytic cleavage of RNA, removing 21 and 42 nucleotides, respectively, from the 5'- and 3'-termini of a 5S-rRNA precursor.</text>
        <dbReference type="EC" id="3.1.26.8"/>
    </reaction>
</comment>
<reference evidence="15" key="1">
    <citation type="journal article" date="2019" name="Int. J. Syst. Evol. Microbiol.">
        <title>The Global Catalogue of Microorganisms (GCM) 10K type strain sequencing project: providing services to taxonomists for standard genome sequencing and annotation.</title>
        <authorList>
            <consortium name="The Broad Institute Genomics Platform"/>
            <consortium name="The Broad Institute Genome Sequencing Center for Infectious Disease"/>
            <person name="Wu L."/>
            <person name="Ma J."/>
        </authorList>
    </citation>
    <scope>NUCLEOTIDE SEQUENCE [LARGE SCALE GENOMIC DNA]</scope>
    <source>
        <strain evidence="15">TISTR 1535</strain>
    </source>
</reference>
<dbReference type="NCBIfam" id="TIGR00334">
    <property type="entry name" value="5S_RNA_mat_M5"/>
    <property type="match status" value="1"/>
</dbReference>
<keyword evidence="1 11" id="KW-0963">Cytoplasm</keyword>
<evidence type="ECO:0000256" key="9">
    <source>
        <dbReference type="ARBA" id="ARBA00022842"/>
    </source>
</evidence>
<sequence>MKIREVIVVEGRDDTAKLKQAVDADTIETNGSAVNDAVIKQIRHAQAKRGVIIFTDPDHPGSRIRHIIDHAVPGCKHAFLQRDDARAKNDHDNSLGIEHASPEALRQALRNVYTLAGDEPAQINREDLIAAGLIGSAEAGARRERLGELLQIGHTNGKQLLKRLSMFRISKGQFNQAMNQVLQEEDDERKTNSNT</sequence>
<evidence type="ECO:0000256" key="12">
    <source>
        <dbReference type="NCBIfam" id="TIGR00334"/>
    </source>
</evidence>
<dbReference type="PROSITE" id="PS50880">
    <property type="entry name" value="TOPRIM"/>
    <property type="match status" value="1"/>
</dbReference>
<comment type="subcellular location">
    <subcellularLocation>
        <location evidence="11">Cytoplasm</location>
    </subcellularLocation>
</comment>
<dbReference type="RefSeq" id="WP_382393840.1">
    <property type="nucleotide sequence ID" value="NZ_JBHUNA010000021.1"/>
</dbReference>
<keyword evidence="10 11" id="KW-0694">RNA-binding</keyword>
<dbReference type="GO" id="GO:0043822">
    <property type="term" value="F:ribonuclease M5 activity"/>
    <property type="evidence" value="ECO:0007669"/>
    <property type="project" value="UniProtKB-EC"/>
</dbReference>
<dbReference type="Proteomes" id="UP001597502">
    <property type="component" value="Unassembled WGS sequence"/>
</dbReference>
<dbReference type="Pfam" id="PF01751">
    <property type="entry name" value="Toprim"/>
    <property type="match status" value="1"/>
</dbReference>
<dbReference type="PANTHER" id="PTHR39156">
    <property type="entry name" value="RIBONUCLEASE M5"/>
    <property type="match status" value="1"/>
</dbReference>
<dbReference type="PANTHER" id="PTHR39156:SF1">
    <property type="entry name" value="RIBONUCLEASE M5"/>
    <property type="match status" value="1"/>
</dbReference>
<dbReference type="InterPro" id="IPR004466">
    <property type="entry name" value="RNase_M5"/>
</dbReference>
<evidence type="ECO:0000256" key="11">
    <source>
        <dbReference type="HAMAP-Rule" id="MF_01469"/>
    </source>
</evidence>
<comment type="similarity">
    <text evidence="11">Belongs to the ribonuclease M5 family.</text>
</comment>
<keyword evidence="2 11" id="KW-0690">Ribosome biogenesis</keyword>
<dbReference type="InterPro" id="IPR025156">
    <property type="entry name" value="RNase_M5_C"/>
</dbReference>
<gene>
    <name evidence="11 14" type="primary">rnmV</name>
    <name evidence="14" type="ORF">ACFSUO_10485</name>
</gene>
<dbReference type="InterPro" id="IPR006171">
    <property type="entry name" value="TOPRIM_dom"/>
</dbReference>
<evidence type="ECO:0000256" key="7">
    <source>
        <dbReference type="ARBA" id="ARBA00022759"/>
    </source>
</evidence>
<evidence type="ECO:0000256" key="1">
    <source>
        <dbReference type="ARBA" id="ARBA00022490"/>
    </source>
</evidence>
<accession>A0ABW5V948</accession>
<proteinExistence type="inferred from homology"/>
<evidence type="ECO:0000256" key="10">
    <source>
        <dbReference type="ARBA" id="ARBA00022884"/>
    </source>
</evidence>
<dbReference type="SUPFAM" id="SSF110455">
    <property type="entry name" value="Toprim domain"/>
    <property type="match status" value="1"/>
</dbReference>
<dbReference type="EMBL" id="JBHUNA010000021">
    <property type="protein sequence ID" value="MFD2761394.1"/>
    <property type="molecule type" value="Genomic_DNA"/>
</dbReference>
<dbReference type="Pfam" id="PF13331">
    <property type="entry name" value="DUF4093"/>
    <property type="match status" value="1"/>
</dbReference>
<comment type="function">
    <text evidence="11">Required for correct processing of both the 5' and 3' ends of 5S rRNA precursor. Cleaves both sides of a double-stranded region yielding mature 5S rRNA in one step.</text>
</comment>
<dbReference type="EC" id="3.1.26.8" evidence="11 12"/>
<evidence type="ECO:0000256" key="8">
    <source>
        <dbReference type="ARBA" id="ARBA00022801"/>
    </source>
</evidence>
<keyword evidence="9" id="KW-0460">Magnesium</keyword>
<evidence type="ECO:0000256" key="4">
    <source>
        <dbReference type="ARBA" id="ARBA00022722"/>
    </source>
</evidence>
<protein>
    <recommendedName>
        <fullName evidence="11 12">Ribonuclease M5</fullName>
        <ecNumber evidence="11 12">3.1.26.8</ecNumber>
    </recommendedName>
    <alternativeName>
        <fullName evidence="11">RNase M5</fullName>
    </alternativeName>
    <alternativeName>
        <fullName evidence="11">Ribosomal RNA terminal maturase M5</fullName>
    </alternativeName>
</protein>
<evidence type="ECO:0000259" key="13">
    <source>
        <dbReference type="PROSITE" id="PS50880"/>
    </source>
</evidence>
<evidence type="ECO:0000256" key="2">
    <source>
        <dbReference type="ARBA" id="ARBA00022517"/>
    </source>
</evidence>
<dbReference type="SMART" id="SM00493">
    <property type="entry name" value="TOPRIM"/>
    <property type="match status" value="1"/>
</dbReference>
<dbReference type="HAMAP" id="MF_01469">
    <property type="entry name" value="RNase_M5"/>
    <property type="match status" value="1"/>
</dbReference>
<evidence type="ECO:0000313" key="14">
    <source>
        <dbReference type="EMBL" id="MFD2761394.1"/>
    </source>
</evidence>
<keyword evidence="4 11" id="KW-0540">Nuclease</keyword>
<dbReference type="CDD" id="cd01027">
    <property type="entry name" value="TOPRIM_RNase_M5_like"/>
    <property type="match status" value="1"/>
</dbReference>
<keyword evidence="7 11" id="KW-0255">Endonuclease</keyword>
<keyword evidence="15" id="KW-1185">Reference proteome</keyword>
<name>A0ABW5V948_9BACI</name>
<evidence type="ECO:0000256" key="3">
    <source>
        <dbReference type="ARBA" id="ARBA00022552"/>
    </source>
</evidence>